<dbReference type="InterPro" id="IPR002155">
    <property type="entry name" value="Thiolase"/>
</dbReference>
<keyword evidence="3 7" id="KW-0808">Transferase</keyword>
<proteinExistence type="inferred from homology"/>
<evidence type="ECO:0000256" key="1">
    <source>
        <dbReference type="ARBA" id="ARBA00010982"/>
    </source>
</evidence>
<dbReference type="InterPro" id="IPR020617">
    <property type="entry name" value="Thiolase_C"/>
</dbReference>
<dbReference type="Gene3D" id="3.40.47.10">
    <property type="match status" value="1"/>
</dbReference>
<dbReference type="GO" id="GO:0003985">
    <property type="term" value="F:acetyl-CoA C-acetyltransferase activity"/>
    <property type="evidence" value="ECO:0007669"/>
    <property type="project" value="UniProtKB-EC"/>
</dbReference>
<evidence type="ECO:0000256" key="3">
    <source>
        <dbReference type="ARBA" id="ARBA00022679"/>
    </source>
</evidence>
<dbReference type="PANTHER" id="PTHR18919:SF107">
    <property type="entry name" value="ACETYL-COA ACETYLTRANSFERASE, CYTOSOLIC"/>
    <property type="match status" value="1"/>
</dbReference>
<feature type="active site" description="Proton acceptor" evidence="6">
    <location>
        <position position="382"/>
    </location>
</feature>
<dbReference type="CDD" id="cd00751">
    <property type="entry name" value="thiolase"/>
    <property type="match status" value="1"/>
</dbReference>
<gene>
    <name evidence="10" type="ORF">L0P92_03015</name>
</gene>
<dbReference type="InterPro" id="IPR020613">
    <property type="entry name" value="Thiolase_CS"/>
</dbReference>
<feature type="domain" description="Thiolase C-terminal" evidence="9">
    <location>
        <begin position="274"/>
        <end position="394"/>
    </location>
</feature>
<organism evidence="10 11">
    <name type="scientific">Streptomyces muensis</name>
    <dbReference type="NCBI Taxonomy" id="1077944"/>
    <lineage>
        <taxon>Bacteria</taxon>
        <taxon>Bacillati</taxon>
        <taxon>Actinomycetota</taxon>
        <taxon>Actinomycetes</taxon>
        <taxon>Kitasatosporales</taxon>
        <taxon>Streptomycetaceae</taxon>
        <taxon>Streptomyces</taxon>
    </lineage>
</organism>
<reference evidence="10" key="1">
    <citation type="submission" date="2022-01" db="EMBL/GenBank/DDBJ databases">
        <title>Draft Genome Sequences of Seven Type Strains of the Genus Streptomyces.</title>
        <authorList>
            <person name="Aziz S."/>
            <person name="Coretto E."/>
            <person name="Chronakova A."/>
            <person name="Sproer C."/>
            <person name="Huber K."/>
            <person name="Nouioui I."/>
            <person name="Gross H."/>
        </authorList>
    </citation>
    <scope>NUCLEOTIDE SEQUENCE</scope>
    <source>
        <strain evidence="10">DSM 103493</strain>
    </source>
</reference>
<evidence type="ECO:0000256" key="2">
    <source>
        <dbReference type="ARBA" id="ARBA00012705"/>
    </source>
</evidence>
<dbReference type="PANTHER" id="PTHR18919">
    <property type="entry name" value="ACETYL-COA C-ACYLTRANSFERASE"/>
    <property type="match status" value="1"/>
</dbReference>
<evidence type="ECO:0000313" key="10">
    <source>
        <dbReference type="EMBL" id="MCF1592541.1"/>
    </source>
</evidence>
<name>A0A9X1THB0_STRM4</name>
<dbReference type="Pfam" id="PF02803">
    <property type="entry name" value="Thiolase_C"/>
    <property type="match status" value="1"/>
</dbReference>
<evidence type="ECO:0000256" key="4">
    <source>
        <dbReference type="ARBA" id="ARBA00023315"/>
    </source>
</evidence>
<accession>A0A9X1THB0</accession>
<dbReference type="FunFam" id="3.40.47.10:FF:000010">
    <property type="entry name" value="Acetyl-CoA acetyltransferase (Thiolase)"/>
    <property type="match status" value="1"/>
</dbReference>
<keyword evidence="11" id="KW-1185">Reference proteome</keyword>
<dbReference type="PROSITE" id="PS00099">
    <property type="entry name" value="THIOLASE_3"/>
    <property type="match status" value="1"/>
</dbReference>
<dbReference type="Proteomes" id="UP001139384">
    <property type="component" value="Unassembled WGS sequence"/>
</dbReference>
<dbReference type="InterPro" id="IPR020616">
    <property type="entry name" value="Thiolase_N"/>
</dbReference>
<sequence length="399" mass="41794">MTRGDRSAYVYTAARTPFGRFNGALASVRPDDLSAITLSGLLAKTPELDREAVDEVVWGNANGAGEDNRNVGRMAVLLAGLPVTTPATTVNRLCGSSLDAAMMGSRSIATGDADIVVIGGVESMTRAPWVLPKPPRPYPVGDVTAVSTTLGWRFINPRMPQEWTVSLGEANEQLQEKYDISRDRQDAMAVRSHLLAAQAWEEGFYDDLVVPVEGVDLARDEGIRPNTTAETLAGLKPSFRRDGTITAGNASPLSDGGAAVLLGTAAAAERIGVTPQARIAGRGSSALQPQLFGYAPVQAAEIALRRAGITWAQVGAVELNEAFAVQSLACIDAWDVDPAIVNTRGGAIAMGHPLGASGARILGTLAKVLLERGERWGLAAICIGVGQGLAVVLENVHAV</sequence>
<dbReference type="RefSeq" id="WP_234760848.1">
    <property type="nucleotide sequence ID" value="NZ_JAKEIP010000006.1"/>
</dbReference>
<evidence type="ECO:0000259" key="9">
    <source>
        <dbReference type="Pfam" id="PF02803"/>
    </source>
</evidence>
<feature type="active site" description="Proton acceptor" evidence="6">
    <location>
        <position position="352"/>
    </location>
</feature>
<dbReference type="PIRSF" id="PIRSF000429">
    <property type="entry name" value="Ac-CoA_Ac_transf"/>
    <property type="match status" value="1"/>
</dbReference>
<comment type="caution">
    <text evidence="10">The sequence shown here is derived from an EMBL/GenBank/DDBJ whole genome shotgun (WGS) entry which is preliminary data.</text>
</comment>
<dbReference type="AlphaFoldDB" id="A0A9X1THB0"/>
<evidence type="ECO:0000256" key="5">
    <source>
        <dbReference type="ARBA" id="ARBA00040529"/>
    </source>
</evidence>
<dbReference type="InterPro" id="IPR016039">
    <property type="entry name" value="Thiolase-like"/>
</dbReference>
<feature type="active site" description="Acyl-thioester intermediate" evidence="6">
    <location>
        <position position="94"/>
    </location>
</feature>
<dbReference type="SUPFAM" id="SSF53901">
    <property type="entry name" value="Thiolase-like"/>
    <property type="match status" value="2"/>
</dbReference>
<dbReference type="Pfam" id="PF00108">
    <property type="entry name" value="Thiolase_N"/>
    <property type="match status" value="1"/>
</dbReference>
<protein>
    <recommendedName>
        <fullName evidence="5">Probable acetyl-CoA acetyltransferase</fullName>
        <ecNumber evidence="2">2.3.1.9</ecNumber>
    </recommendedName>
</protein>
<comment type="similarity">
    <text evidence="1 7">Belongs to the thiolase-like superfamily. Thiolase family.</text>
</comment>
<dbReference type="NCBIfam" id="TIGR01930">
    <property type="entry name" value="AcCoA-C-Actrans"/>
    <property type="match status" value="1"/>
</dbReference>
<evidence type="ECO:0000259" key="8">
    <source>
        <dbReference type="Pfam" id="PF00108"/>
    </source>
</evidence>
<dbReference type="EC" id="2.3.1.9" evidence="2"/>
<dbReference type="EMBL" id="JAKEIP010000006">
    <property type="protein sequence ID" value="MCF1592541.1"/>
    <property type="molecule type" value="Genomic_DNA"/>
</dbReference>
<evidence type="ECO:0000256" key="6">
    <source>
        <dbReference type="PIRSR" id="PIRSR000429-1"/>
    </source>
</evidence>
<dbReference type="InterPro" id="IPR020610">
    <property type="entry name" value="Thiolase_AS"/>
</dbReference>
<evidence type="ECO:0000256" key="7">
    <source>
        <dbReference type="RuleBase" id="RU003557"/>
    </source>
</evidence>
<feature type="domain" description="Thiolase N-terminal" evidence="8">
    <location>
        <begin position="10"/>
        <end position="263"/>
    </location>
</feature>
<keyword evidence="4 7" id="KW-0012">Acyltransferase</keyword>
<dbReference type="PROSITE" id="PS00737">
    <property type="entry name" value="THIOLASE_2"/>
    <property type="match status" value="1"/>
</dbReference>
<evidence type="ECO:0000313" key="11">
    <source>
        <dbReference type="Proteomes" id="UP001139384"/>
    </source>
</evidence>